<evidence type="ECO:0000256" key="6">
    <source>
        <dbReference type="ARBA" id="ARBA00050112"/>
    </source>
</evidence>
<evidence type="ECO:0000256" key="8">
    <source>
        <dbReference type="SAM" id="MobiDB-lite"/>
    </source>
</evidence>
<dbReference type="InterPro" id="IPR036511">
    <property type="entry name" value="TGT-like_sf"/>
</dbReference>
<evidence type="ECO:0000256" key="4">
    <source>
        <dbReference type="ARBA" id="ARBA00022694"/>
    </source>
</evidence>
<dbReference type="GO" id="GO:0005829">
    <property type="term" value="C:cytosol"/>
    <property type="evidence" value="ECO:0007669"/>
    <property type="project" value="TreeGrafter"/>
</dbReference>
<accession>A0A0P7AYQ4</accession>
<dbReference type="UniPathway" id="UPA00392"/>
<comment type="catalytic activity">
    <reaction evidence="6 7">
        <text>7-aminomethyl-7-carbaguanine + guanosine(34) in tRNA = 7-aminomethyl-7-carbaguanosine(34) in tRNA + guanine</text>
        <dbReference type="Rhea" id="RHEA:24104"/>
        <dbReference type="Rhea" id="RHEA-COMP:10341"/>
        <dbReference type="Rhea" id="RHEA-COMP:10342"/>
        <dbReference type="ChEBI" id="CHEBI:16235"/>
        <dbReference type="ChEBI" id="CHEBI:58703"/>
        <dbReference type="ChEBI" id="CHEBI:74269"/>
        <dbReference type="ChEBI" id="CHEBI:82833"/>
        <dbReference type="EC" id="2.4.2.29"/>
    </reaction>
</comment>
<dbReference type="PATRIC" id="fig|1300341.3.peg.2227"/>
<feature type="binding site" evidence="7">
    <location>
        <begin position="92"/>
        <end position="96"/>
    </location>
    <ligand>
        <name>substrate</name>
    </ligand>
</feature>
<evidence type="ECO:0000256" key="3">
    <source>
        <dbReference type="ARBA" id="ARBA00022679"/>
    </source>
</evidence>
<dbReference type="NCBIfam" id="TIGR00430">
    <property type="entry name" value="Q_tRNA_tgt"/>
    <property type="match status" value="1"/>
</dbReference>
<comment type="similarity">
    <text evidence="7">Belongs to the queuine tRNA-ribosyltransferase family.</text>
</comment>
<feature type="domain" description="tRNA-guanine(15) transglycosylase-like" evidence="9">
    <location>
        <begin position="13"/>
        <end position="373"/>
    </location>
</feature>
<comment type="pathway">
    <text evidence="1 7">tRNA modification; tRNA-queuosine biosynthesis.</text>
</comment>
<feature type="region of interest" description="RNA binding" evidence="7">
    <location>
        <begin position="252"/>
        <end position="258"/>
    </location>
</feature>
<name>A0A0P7AYQ4_9FLAO</name>
<dbReference type="InterPro" id="IPR004803">
    <property type="entry name" value="TGT"/>
</dbReference>
<organism evidence="10 11">
    <name type="scientific">Croceitalea dokdonensis DOKDO 023</name>
    <dbReference type="NCBI Taxonomy" id="1300341"/>
    <lineage>
        <taxon>Bacteria</taxon>
        <taxon>Pseudomonadati</taxon>
        <taxon>Bacteroidota</taxon>
        <taxon>Flavobacteriia</taxon>
        <taxon>Flavobacteriales</taxon>
        <taxon>Flavobacteriaceae</taxon>
        <taxon>Croceitalea</taxon>
    </lineage>
</organism>
<evidence type="ECO:0000256" key="7">
    <source>
        <dbReference type="HAMAP-Rule" id="MF_00168"/>
    </source>
</evidence>
<dbReference type="OrthoDB" id="9805417at2"/>
<evidence type="ECO:0000313" key="11">
    <source>
        <dbReference type="Proteomes" id="UP000050280"/>
    </source>
</evidence>
<dbReference type="Gene3D" id="3.20.20.105">
    <property type="entry name" value="Queuine tRNA-ribosyltransferase-like"/>
    <property type="match status" value="1"/>
</dbReference>
<dbReference type="STRING" id="1300341.I595_2046"/>
<keyword evidence="11" id="KW-1185">Reference proteome</keyword>
<dbReference type="HAMAP" id="MF_00168">
    <property type="entry name" value="Q_tRNA_Tgt"/>
    <property type="match status" value="1"/>
</dbReference>
<keyword evidence="2 7" id="KW-0328">Glycosyltransferase</keyword>
<protein>
    <recommendedName>
        <fullName evidence="7">Queuine tRNA-ribosyltransferase</fullName>
        <ecNumber evidence="7">2.4.2.29</ecNumber>
    </recommendedName>
    <alternativeName>
        <fullName evidence="7">Guanine insertion enzyme</fullName>
    </alternativeName>
    <alternativeName>
        <fullName evidence="7">tRNA-guanine transglycosylase</fullName>
    </alternativeName>
</protein>
<keyword evidence="4 7" id="KW-0819">tRNA processing</keyword>
<dbReference type="InterPro" id="IPR002616">
    <property type="entry name" value="tRNA_ribo_trans-like"/>
</dbReference>
<dbReference type="InterPro" id="IPR050076">
    <property type="entry name" value="ArchSynthase1/Queuine_TRR"/>
</dbReference>
<feature type="region of interest" description="Disordered" evidence="8">
    <location>
        <begin position="1"/>
        <end position="20"/>
    </location>
</feature>
<dbReference type="SUPFAM" id="SSF51713">
    <property type="entry name" value="tRNA-guanine transglycosylase"/>
    <property type="match status" value="1"/>
</dbReference>
<evidence type="ECO:0000259" key="9">
    <source>
        <dbReference type="Pfam" id="PF01702"/>
    </source>
</evidence>
<sequence>MKYSLLQKDPNSSARAGEITTDHGKIETPIFMPVGTVATVKGVHQRELREDINPDIILGNTYHLYLRPGMDILERAGGLHKFMGWDRNILTDSGGYQVYSLSGTRKIKEEGVNFKSHIDGSSHFFSPESVMEVQRTIGADIIMAFDECTPYPCDYGYAKNSMHMTHRWLDRCISHLEKVPVKYGYGQAFFPIVQGSTYKDLRKQSAEYIAEAGAVGNAIGGLSVGEPAEELYAMSEIVCDILPEDKPRYLMGVGTPINILENIALGVDMFDCVMPTRNARNGMLFTAEGTINIKNKKWEDDFSPLDDMGITWVDKEYSKAYLRHLFAANEYLGKQIATIHNLGFYLWLTRQAREHILAGDFRSWKDNMVKQMDKRL</sequence>
<dbReference type="Proteomes" id="UP000050280">
    <property type="component" value="Unassembled WGS sequence"/>
</dbReference>
<evidence type="ECO:0000256" key="1">
    <source>
        <dbReference type="ARBA" id="ARBA00004691"/>
    </source>
</evidence>
<proteinExistence type="inferred from homology"/>
<dbReference type="EC" id="2.4.2.29" evidence="7"/>
<comment type="subunit">
    <text evidence="7">Homodimer. Within each dimer, one monomer is responsible for RNA recognition and catalysis, while the other monomer binds to the replacement base PreQ1.</text>
</comment>
<dbReference type="GO" id="GO:0008479">
    <property type="term" value="F:tRNA-guanosine(34) queuine transglycosylase activity"/>
    <property type="evidence" value="ECO:0007669"/>
    <property type="project" value="UniProtKB-UniRule"/>
</dbReference>
<keyword evidence="5 7" id="KW-0671">Queuosine biosynthesis</keyword>
<feature type="binding site" evidence="7">
    <location>
        <position position="146"/>
    </location>
    <ligand>
        <name>substrate</name>
    </ligand>
</feature>
<feature type="active site" description="Nucleophile" evidence="7">
    <location>
        <position position="271"/>
    </location>
</feature>
<evidence type="ECO:0000313" key="10">
    <source>
        <dbReference type="EMBL" id="KPM31554.1"/>
    </source>
</evidence>
<reference evidence="10 11" key="1">
    <citation type="submission" date="2015-09" db="EMBL/GenBank/DDBJ databases">
        <title>Genome sequence of the marine flavobacterium Croceitalea dokdonensis DOKDO 023 that contains proton- and sodium-pumping rhodopsins.</title>
        <authorList>
            <person name="Kwon S.-K."/>
            <person name="Lee H.K."/>
            <person name="Kwak M.-J."/>
            <person name="Kim J.F."/>
        </authorList>
    </citation>
    <scope>NUCLEOTIDE SEQUENCE [LARGE SCALE GENOMIC DNA]</scope>
    <source>
        <strain evidence="10 11">DOKDO 023</strain>
    </source>
</reference>
<feature type="binding site" evidence="7">
    <location>
        <position position="194"/>
    </location>
    <ligand>
        <name>substrate</name>
    </ligand>
</feature>
<dbReference type="PANTHER" id="PTHR46499">
    <property type="entry name" value="QUEUINE TRNA-RIBOSYLTRANSFERASE"/>
    <property type="match status" value="1"/>
</dbReference>
<dbReference type="RefSeq" id="WP_054559163.1">
    <property type="nucleotide sequence ID" value="NZ_LDJX01000004.1"/>
</dbReference>
<dbReference type="AlphaFoldDB" id="A0A0P7AYQ4"/>
<evidence type="ECO:0000256" key="5">
    <source>
        <dbReference type="ARBA" id="ARBA00022785"/>
    </source>
</evidence>
<dbReference type="GO" id="GO:0008616">
    <property type="term" value="P:tRNA queuosine(34) biosynthetic process"/>
    <property type="evidence" value="ECO:0007669"/>
    <property type="project" value="UniProtKB-UniRule"/>
</dbReference>
<dbReference type="EMBL" id="LDJX01000004">
    <property type="protein sequence ID" value="KPM31554.1"/>
    <property type="molecule type" value="Genomic_DNA"/>
</dbReference>
<dbReference type="NCBIfam" id="TIGR00449">
    <property type="entry name" value="tgt_general"/>
    <property type="match status" value="1"/>
</dbReference>
<feature type="region of interest" description="RNA binding; important for wobble base 34 recognition" evidence="7">
    <location>
        <begin position="276"/>
        <end position="280"/>
    </location>
</feature>
<gene>
    <name evidence="7" type="primary">tgt</name>
    <name evidence="10" type="ORF">I595_2046</name>
</gene>
<evidence type="ECO:0000256" key="2">
    <source>
        <dbReference type="ARBA" id="ARBA00022676"/>
    </source>
</evidence>
<comment type="function">
    <text evidence="7">Catalyzes the base-exchange of a guanine (G) residue with the queuine precursor 7-aminomethyl-7-deazaguanine (PreQ1) at position 34 (anticodon wobble position) in tRNAs with GU(N) anticodons (tRNA-Asp, -Asn, -His and -Tyr). Catalysis occurs through a double-displacement mechanism. The nucleophile active site attacks the C1' of nucleotide 34 to detach the guanine base from the RNA, forming a covalent enzyme-RNA intermediate. The proton acceptor active site deprotonates the incoming PreQ1, allowing a nucleophilic attack on the C1' of the ribose to form the product. After dissociation, two additional enzymatic reactions on the tRNA convert PreQ1 to queuine (Q), resulting in the hypermodified nucleoside queuosine (7-(((4,5-cis-dihydroxy-2-cyclopenten-1-yl)amino)methyl)-7-deazaguanosine).</text>
</comment>
<comment type="caution">
    <text evidence="7">Lacks conserved residue(s) required for the propagation of feature annotation.</text>
</comment>
<dbReference type="FunFam" id="3.20.20.105:FF:000001">
    <property type="entry name" value="Queuine tRNA-ribosyltransferase"/>
    <property type="match status" value="1"/>
</dbReference>
<dbReference type="Pfam" id="PF01702">
    <property type="entry name" value="TGT"/>
    <property type="match status" value="1"/>
</dbReference>
<feature type="active site" description="Proton acceptor" evidence="7">
    <location>
        <position position="92"/>
    </location>
</feature>
<feature type="binding site" evidence="7">
    <location>
        <position position="221"/>
    </location>
    <ligand>
        <name>substrate</name>
    </ligand>
</feature>
<dbReference type="PANTHER" id="PTHR46499:SF1">
    <property type="entry name" value="QUEUINE TRNA-RIBOSYLTRANSFERASE"/>
    <property type="match status" value="1"/>
</dbReference>
<keyword evidence="3 7" id="KW-0808">Transferase</keyword>
<comment type="caution">
    <text evidence="10">The sequence shown here is derived from an EMBL/GenBank/DDBJ whole genome shotgun (WGS) entry which is preliminary data.</text>
</comment>